<accession>A0A1H6S380</accession>
<gene>
    <name evidence="1" type="ORF">SAMN04487995_1533</name>
</gene>
<keyword evidence="2" id="KW-1185">Reference proteome</keyword>
<evidence type="ECO:0000313" key="2">
    <source>
        <dbReference type="Proteomes" id="UP000199532"/>
    </source>
</evidence>
<dbReference type="RefSeq" id="WP_090334138.1">
    <property type="nucleotide sequence ID" value="NZ_FNXY01000002.1"/>
</dbReference>
<dbReference type="OrthoDB" id="963886at2"/>
<dbReference type="EMBL" id="FNXY01000002">
    <property type="protein sequence ID" value="SEI59237.1"/>
    <property type="molecule type" value="Genomic_DNA"/>
</dbReference>
<proteinExistence type="predicted"/>
<organism evidence="1 2">
    <name type="scientific">Dyadobacter koreensis</name>
    <dbReference type="NCBI Taxonomy" id="408657"/>
    <lineage>
        <taxon>Bacteria</taxon>
        <taxon>Pseudomonadati</taxon>
        <taxon>Bacteroidota</taxon>
        <taxon>Cytophagia</taxon>
        <taxon>Cytophagales</taxon>
        <taxon>Spirosomataceae</taxon>
        <taxon>Dyadobacter</taxon>
    </lineage>
</organism>
<protein>
    <submittedName>
        <fullName evidence="1">Uncharacterized protein</fullName>
    </submittedName>
</protein>
<dbReference type="AlphaFoldDB" id="A0A1H6S380"/>
<evidence type="ECO:0000313" key="1">
    <source>
        <dbReference type="EMBL" id="SEI59237.1"/>
    </source>
</evidence>
<dbReference type="Proteomes" id="UP000199532">
    <property type="component" value="Unassembled WGS sequence"/>
</dbReference>
<name>A0A1H6S380_9BACT</name>
<sequence length="69" mass="8184">MKVKIVTKEDLPKPGSSVKFRIKNTHQWRPGYRDAEGSDFIEAPRGIIYRYSWNQIDEYMLVEIPEENL</sequence>
<reference evidence="1 2" key="1">
    <citation type="submission" date="2016-10" db="EMBL/GenBank/DDBJ databases">
        <authorList>
            <person name="de Groot N.N."/>
        </authorList>
    </citation>
    <scope>NUCLEOTIDE SEQUENCE [LARGE SCALE GENOMIC DNA]</scope>
    <source>
        <strain evidence="1 2">DSM 19938</strain>
    </source>
</reference>